<dbReference type="InterPro" id="IPR051466">
    <property type="entry name" value="D-amino_acid_metab_enzyme"/>
</dbReference>
<dbReference type="Proteomes" id="UP000606044">
    <property type="component" value="Unassembled WGS sequence"/>
</dbReference>
<dbReference type="GO" id="GO:0036088">
    <property type="term" value="P:D-serine catabolic process"/>
    <property type="evidence" value="ECO:0007669"/>
    <property type="project" value="TreeGrafter"/>
</dbReference>
<evidence type="ECO:0000313" key="5">
    <source>
        <dbReference type="Proteomes" id="UP000606044"/>
    </source>
</evidence>
<dbReference type="InterPro" id="IPR029066">
    <property type="entry name" value="PLP-binding_barrel"/>
</dbReference>
<name>A0A917BS76_9HYPH</name>
<dbReference type="PANTHER" id="PTHR28004:SF2">
    <property type="entry name" value="D-SERINE DEHYDRATASE"/>
    <property type="match status" value="1"/>
</dbReference>
<evidence type="ECO:0000256" key="1">
    <source>
        <dbReference type="ARBA" id="ARBA00005323"/>
    </source>
</evidence>
<organism evidence="4 5">
    <name type="scientific">Azorhizobium oxalatiphilum</name>
    <dbReference type="NCBI Taxonomy" id="980631"/>
    <lineage>
        <taxon>Bacteria</taxon>
        <taxon>Pseudomonadati</taxon>
        <taxon>Pseudomonadota</taxon>
        <taxon>Alphaproteobacteria</taxon>
        <taxon>Hyphomicrobiales</taxon>
        <taxon>Xanthobacteraceae</taxon>
        <taxon>Azorhizobium</taxon>
    </lineage>
</organism>
<dbReference type="PANTHER" id="PTHR28004">
    <property type="entry name" value="ZGC:162816-RELATED"/>
    <property type="match status" value="1"/>
</dbReference>
<comment type="caution">
    <text evidence="4">The sequence shown here is derived from an EMBL/GenBank/DDBJ whole genome shotgun (WGS) entry which is preliminary data.</text>
</comment>
<dbReference type="CDD" id="cd06819">
    <property type="entry name" value="PLPDE_III_LS_D-TA"/>
    <property type="match status" value="1"/>
</dbReference>
<dbReference type="GO" id="GO:0008721">
    <property type="term" value="F:D-serine ammonia-lyase activity"/>
    <property type="evidence" value="ECO:0007669"/>
    <property type="project" value="TreeGrafter"/>
</dbReference>
<protein>
    <submittedName>
        <fullName evidence="4">Alanine racemase</fullName>
    </submittedName>
</protein>
<sequence>MNARAAPLSAPVGATLDAVDTPALLVDLDVMARNMARIRAACAEGGVAWRPHCKPHKSPDVARLLVEAGAIGITCAKLSEAEMLVEAGIADILIANQIVGPIKVARLMRLRARADVAVAVDGPDNVAELAAAAEAAGVRLRVLIEVDTGTFRAGVLPGEPVLALARLIGRHPALDLAGVMTWEGHTTRINDPAEKRAAIEAAVGGLVASAELCRANGIDIRIVSCGGTGTFETSARIKGVTEIQAGGGIFGDVRYRTIYNVPVEYGLTLLSTVTSRPTPQRVVTDAGKKAMSTDAGTPVPLDVPEVKTVGFSAEHAKIELSEPSASPRVGERVRFVVGYADTTVHLHSEIYAVRDGRVAHVWPIPAAARLR</sequence>
<dbReference type="SUPFAM" id="SSF51419">
    <property type="entry name" value="PLP-binding barrel"/>
    <property type="match status" value="1"/>
</dbReference>
<dbReference type="InterPro" id="IPR042208">
    <property type="entry name" value="D-ser_dehydrat-like_sf"/>
</dbReference>
<dbReference type="Gene3D" id="2.40.37.20">
    <property type="entry name" value="D-serine dehydratase-like domain"/>
    <property type="match status" value="1"/>
</dbReference>
<reference evidence="4" key="1">
    <citation type="journal article" date="2014" name="Int. J. Syst. Evol. Microbiol.">
        <title>Complete genome sequence of Corynebacterium casei LMG S-19264T (=DSM 44701T), isolated from a smear-ripened cheese.</title>
        <authorList>
            <consortium name="US DOE Joint Genome Institute (JGI-PGF)"/>
            <person name="Walter F."/>
            <person name="Albersmeier A."/>
            <person name="Kalinowski J."/>
            <person name="Ruckert C."/>
        </authorList>
    </citation>
    <scope>NUCLEOTIDE SEQUENCE</scope>
    <source>
        <strain evidence="4">CCM 7897</strain>
    </source>
</reference>
<gene>
    <name evidence="4" type="ORF">GCM10007301_12510</name>
</gene>
<proteinExistence type="inferred from homology"/>
<dbReference type="Pfam" id="PF14031">
    <property type="entry name" value="D-ser_dehydrat"/>
    <property type="match status" value="1"/>
</dbReference>
<keyword evidence="2" id="KW-0456">Lyase</keyword>
<dbReference type="RefSeq" id="WP_188576372.1">
    <property type="nucleotide sequence ID" value="NZ_BMCT01000001.1"/>
</dbReference>
<dbReference type="SMART" id="SM01119">
    <property type="entry name" value="D-ser_dehydrat"/>
    <property type="match status" value="1"/>
</dbReference>
<evidence type="ECO:0000313" key="4">
    <source>
        <dbReference type="EMBL" id="GGF54462.1"/>
    </source>
</evidence>
<dbReference type="InterPro" id="IPR001608">
    <property type="entry name" value="Ala_racemase_N"/>
</dbReference>
<dbReference type="InterPro" id="IPR026956">
    <property type="entry name" value="D-ser_dehydrat-like_dom"/>
</dbReference>
<comment type="similarity">
    <text evidence="1">Belongs to the DSD1 family.</text>
</comment>
<keyword evidence="5" id="KW-1185">Reference proteome</keyword>
<evidence type="ECO:0000256" key="2">
    <source>
        <dbReference type="ARBA" id="ARBA00023239"/>
    </source>
</evidence>
<feature type="domain" description="D-serine dehydratase-like" evidence="3">
    <location>
        <begin position="266"/>
        <end position="354"/>
    </location>
</feature>
<dbReference type="AlphaFoldDB" id="A0A917BS76"/>
<dbReference type="Gene3D" id="3.20.20.10">
    <property type="entry name" value="Alanine racemase"/>
    <property type="match status" value="1"/>
</dbReference>
<dbReference type="Pfam" id="PF01168">
    <property type="entry name" value="Ala_racemase_N"/>
    <property type="match status" value="1"/>
</dbReference>
<evidence type="ECO:0000259" key="3">
    <source>
        <dbReference type="SMART" id="SM01119"/>
    </source>
</evidence>
<reference evidence="4" key="2">
    <citation type="submission" date="2020-09" db="EMBL/GenBank/DDBJ databases">
        <authorList>
            <person name="Sun Q."/>
            <person name="Sedlacek I."/>
        </authorList>
    </citation>
    <scope>NUCLEOTIDE SEQUENCE</scope>
    <source>
        <strain evidence="4">CCM 7897</strain>
    </source>
</reference>
<dbReference type="EMBL" id="BMCT01000001">
    <property type="protein sequence ID" value="GGF54462.1"/>
    <property type="molecule type" value="Genomic_DNA"/>
</dbReference>
<accession>A0A917BS76</accession>